<dbReference type="Gene3D" id="1.20.960.40">
    <property type="match status" value="1"/>
</dbReference>
<evidence type="ECO:0000313" key="1">
    <source>
        <dbReference type="EMBL" id="KAJ1607440.1"/>
    </source>
</evidence>
<reference evidence="1" key="1">
    <citation type="submission" date="2022-10" db="EMBL/GenBank/DDBJ databases">
        <title>Adaptive evolution leads to modifications in subtelomeric GC content in a zoonotic Cryptosporidium species.</title>
        <authorList>
            <person name="Li J."/>
            <person name="Feng Y."/>
            <person name="Xiao L."/>
        </authorList>
    </citation>
    <scope>NUCLEOTIDE SEQUENCE</scope>
    <source>
        <strain evidence="1">33844</strain>
    </source>
</reference>
<dbReference type="Proteomes" id="UP001067231">
    <property type="component" value="Unassembled WGS sequence"/>
</dbReference>
<sequence length="191" mass="22549">MNQSDQEYVKHRISGFLNEEHLIRNIKNHLRIYISKALRRKNNIRNNLLEDDDIVVILRLIHEFLNFYEINGTCKMLEEECGDILQLSMKGSDRVIDELEILRNNLECNTIIECLLQSRLLFREKREIDEVTNTAIMEASKCIESLQDEIKTMHNVYFEQVNAARELMEMKVSNIEKLYLESVSELRSVDA</sequence>
<accession>A0A9D5DLS9</accession>
<name>A0A9D5DLS9_9CRYT</name>
<comment type="caution">
    <text evidence="1">The sequence shown here is derived from an EMBL/GenBank/DDBJ whole genome shotgun (WGS) entry which is preliminary data.</text>
</comment>
<proteinExistence type="predicted"/>
<dbReference type="OrthoDB" id="337720at2759"/>
<protein>
    <recommendedName>
        <fullName evidence="2">LisH domain-containing protein</fullName>
    </recommendedName>
</protein>
<dbReference type="AlphaFoldDB" id="A0A9D5DLS9"/>
<gene>
    <name evidence="1" type="ORF">OJ253_2330</name>
</gene>
<organism evidence="1">
    <name type="scientific">Cryptosporidium canis</name>
    <dbReference type="NCBI Taxonomy" id="195482"/>
    <lineage>
        <taxon>Eukaryota</taxon>
        <taxon>Sar</taxon>
        <taxon>Alveolata</taxon>
        <taxon>Apicomplexa</taxon>
        <taxon>Conoidasida</taxon>
        <taxon>Coccidia</taxon>
        <taxon>Eucoccidiorida</taxon>
        <taxon>Eimeriorina</taxon>
        <taxon>Cryptosporidiidae</taxon>
        <taxon>Cryptosporidium</taxon>
    </lineage>
</organism>
<dbReference type="EMBL" id="JAPCXC010000058">
    <property type="protein sequence ID" value="KAJ1607440.1"/>
    <property type="molecule type" value="Genomic_DNA"/>
</dbReference>
<evidence type="ECO:0008006" key="2">
    <source>
        <dbReference type="Google" id="ProtNLM"/>
    </source>
</evidence>